<dbReference type="InterPro" id="IPR013083">
    <property type="entry name" value="Znf_RING/FYVE/PHD"/>
</dbReference>
<keyword evidence="6 12" id="KW-0862">Zinc</keyword>
<dbReference type="InterPro" id="IPR019786">
    <property type="entry name" value="Zinc_finger_PHD-type_CS"/>
</dbReference>
<evidence type="ECO:0000313" key="18">
    <source>
        <dbReference type="Proteomes" id="UP000218811"/>
    </source>
</evidence>
<evidence type="ECO:0000256" key="1">
    <source>
        <dbReference type="ARBA" id="ARBA00004123"/>
    </source>
</evidence>
<feature type="binding site" evidence="12">
    <location>
        <position position="286"/>
    </location>
    <ligand>
        <name>Zn(2+)</name>
        <dbReference type="ChEBI" id="CHEBI:29105"/>
        <label>1</label>
    </ligand>
</feature>
<keyword evidence="10 14" id="KW-0539">Nucleus</keyword>
<dbReference type="PANTHER" id="PTHR10333:SF103">
    <property type="entry name" value="INHIBITOR OF GROWTH PROTEIN 3"/>
    <property type="match status" value="1"/>
</dbReference>
<comment type="subcellular location">
    <subcellularLocation>
        <location evidence="1 14">Nucleus</location>
    </subcellularLocation>
</comment>
<dbReference type="PROSITE" id="PS50016">
    <property type="entry name" value="ZF_PHD_2"/>
    <property type="match status" value="1"/>
</dbReference>
<dbReference type="GO" id="GO:0006325">
    <property type="term" value="P:chromatin organization"/>
    <property type="evidence" value="ECO:0007669"/>
    <property type="project" value="UniProtKB-KW"/>
</dbReference>
<feature type="site" description="Histone H3K4me3 binding" evidence="11">
    <location>
        <position position="258"/>
    </location>
</feature>
<keyword evidence="7 14" id="KW-0156">Chromatin regulator</keyword>
<dbReference type="STRING" id="742152.A0A2H3JW48"/>
<keyword evidence="4 12" id="KW-0479">Metal-binding</keyword>
<feature type="compositionally biased region" description="Acidic residues" evidence="15">
    <location>
        <begin position="231"/>
        <end position="248"/>
    </location>
</feature>
<evidence type="ECO:0000256" key="9">
    <source>
        <dbReference type="ARBA" id="ARBA00023163"/>
    </source>
</evidence>
<evidence type="ECO:0000256" key="11">
    <source>
        <dbReference type="PIRSR" id="PIRSR628651-50"/>
    </source>
</evidence>
<dbReference type="SUPFAM" id="SSF57903">
    <property type="entry name" value="FYVE/PHD zinc finger"/>
    <property type="match status" value="1"/>
</dbReference>
<keyword evidence="5 13" id="KW-0863">Zinc-finger</keyword>
<reference evidence="17 18" key="1">
    <citation type="journal article" date="2012" name="Science">
        <title>The Paleozoic origin of enzymatic lignin decomposition reconstructed from 31 fungal genomes.</title>
        <authorList>
            <person name="Floudas D."/>
            <person name="Binder M."/>
            <person name="Riley R."/>
            <person name="Barry K."/>
            <person name="Blanchette R.A."/>
            <person name="Henrissat B."/>
            <person name="Martinez A.T."/>
            <person name="Otillar R."/>
            <person name="Spatafora J.W."/>
            <person name="Yadav J.S."/>
            <person name="Aerts A."/>
            <person name="Benoit I."/>
            <person name="Boyd A."/>
            <person name="Carlson A."/>
            <person name="Copeland A."/>
            <person name="Coutinho P.M."/>
            <person name="de Vries R.P."/>
            <person name="Ferreira P."/>
            <person name="Findley K."/>
            <person name="Foster B."/>
            <person name="Gaskell J."/>
            <person name="Glotzer D."/>
            <person name="Gorecki P."/>
            <person name="Heitman J."/>
            <person name="Hesse C."/>
            <person name="Hori C."/>
            <person name="Igarashi K."/>
            <person name="Jurgens J.A."/>
            <person name="Kallen N."/>
            <person name="Kersten P."/>
            <person name="Kohler A."/>
            <person name="Kuees U."/>
            <person name="Kumar T.K.A."/>
            <person name="Kuo A."/>
            <person name="LaButti K."/>
            <person name="Larrondo L.F."/>
            <person name="Lindquist E."/>
            <person name="Ling A."/>
            <person name="Lombard V."/>
            <person name="Lucas S."/>
            <person name="Lundell T."/>
            <person name="Martin R."/>
            <person name="McLaughlin D.J."/>
            <person name="Morgenstern I."/>
            <person name="Morin E."/>
            <person name="Murat C."/>
            <person name="Nagy L.G."/>
            <person name="Nolan M."/>
            <person name="Ohm R.A."/>
            <person name="Patyshakuliyeva A."/>
            <person name="Rokas A."/>
            <person name="Ruiz-Duenas F.J."/>
            <person name="Sabat G."/>
            <person name="Salamov A."/>
            <person name="Samejima M."/>
            <person name="Schmutz J."/>
            <person name="Slot J.C."/>
            <person name="St John F."/>
            <person name="Stenlid J."/>
            <person name="Sun H."/>
            <person name="Sun S."/>
            <person name="Syed K."/>
            <person name="Tsang A."/>
            <person name="Wiebenga A."/>
            <person name="Young D."/>
            <person name="Pisabarro A."/>
            <person name="Eastwood D.C."/>
            <person name="Martin F."/>
            <person name="Cullen D."/>
            <person name="Grigoriev I.V."/>
            <person name="Hibbett D.S."/>
        </authorList>
    </citation>
    <scope>NUCLEOTIDE SEQUENCE [LARGE SCALE GENOMIC DNA]</scope>
    <source>
        <strain evidence="17 18">MD-104</strain>
    </source>
</reference>
<keyword evidence="18" id="KW-1185">Reference proteome</keyword>
<dbReference type="EMBL" id="KB468113">
    <property type="protein sequence ID" value="PCH40944.1"/>
    <property type="molecule type" value="Genomic_DNA"/>
</dbReference>
<feature type="binding site" evidence="12">
    <location>
        <position position="277"/>
    </location>
    <ligand>
        <name>Zn(2+)</name>
        <dbReference type="ChEBI" id="CHEBI:29105"/>
        <label>2</label>
    </ligand>
</feature>
<dbReference type="PROSITE" id="PS01359">
    <property type="entry name" value="ZF_PHD_1"/>
    <property type="match status" value="1"/>
</dbReference>
<dbReference type="PANTHER" id="PTHR10333">
    <property type="entry name" value="INHIBITOR OF GROWTH PROTEIN"/>
    <property type="match status" value="1"/>
</dbReference>
<comment type="similarity">
    <text evidence="2 14">Belongs to the ING family.</text>
</comment>
<dbReference type="Gene3D" id="6.10.140.1740">
    <property type="match status" value="1"/>
</dbReference>
<keyword evidence="8" id="KW-0805">Transcription regulation</keyword>
<dbReference type="Proteomes" id="UP000218811">
    <property type="component" value="Unassembled WGS sequence"/>
</dbReference>
<dbReference type="Gene3D" id="3.30.40.10">
    <property type="entry name" value="Zinc/RING finger domain, C3HC4 (zinc finger)"/>
    <property type="match status" value="1"/>
</dbReference>
<comment type="function">
    <text evidence="14">Component of an histone acetyltransferase complex.</text>
</comment>
<dbReference type="CDD" id="cd16858">
    <property type="entry name" value="ING_ING3_Yng2p"/>
    <property type="match status" value="1"/>
</dbReference>
<organism evidence="17 18">
    <name type="scientific">Wolfiporia cocos (strain MD-104)</name>
    <name type="common">Brown rot fungus</name>
    <dbReference type="NCBI Taxonomy" id="742152"/>
    <lineage>
        <taxon>Eukaryota</taxon>
        <taxon>Fungi</taxon>
        <taxon>Dikarya</taxon>
        <taxon>Basidiomycota</taxon>
        <taxon>Agaricomycotina</taxon>
        <taxon>Agaricomycetes</taxon>
        <taxon>Polyporales</taxon>
        <taxon>Phaeolaceae</taxon>
        <taxon>Wolfiporia</taxon>
    </lineage>
</organism>
<evidence type="ECO:0000256" key="12">
    <source>
        <dbReference type="PIRSR" id="PIRSR628651-51"/>
    </source>
</evidence>
<evidence type="ECO:0000256" key="14">
    <source>
        <dbReference type="RuleBase" id="RU361213"/>
    </source>
</evidence>
<dbReference type="InterPro" id="IPR011011">
    <property type="entry name" value="Znf_FYVE_PHD"/>
</dbReference>
<keyword evidence="3" id="KW-0341">Growth regulation</keyword>
<feature type="domain" description="PHD-type" evidence="16">
    <location>
        <begin position="256"/>
        <end position="305"/>
    </location>
</feature>
<feature type="binding site" evidence="12">
    <location>
        <position position="302"/>
    </location>
    <ligand>
        <name>Zn(2+)</name>
        <dbReference type="ChEBI" id="CHEBI:29105"/>
        <label>2</label>
    </ligand>
</feature>
<dbReference type="SMART" id="SM00249">
    <property type="entry name" value="PHD"/>
    <property type="match status" value="1"/>
</dbReference>
<dbReference type="InterPro" id="IPR024610">
    <property type="entry name" value="ING_N_histone-binding"/>
</dbReference>
<name>A0A2H3JW48_WOLCO</name>
<evidence type="ECO:0000256" key="3">
    <source>
        <dbReference type="ARBA" id="ARBA00022604"/>
    </source>
</evidence>
<feature type="binding site" evidence="12">
    <location>
        <position position="283"/>
    </location>
    <ligand>
        <name>Zn(2+)</name>
        <dbReference type="ChEBI" id="CHEBI:29105"/>
        <label>1</label>
    </ligand>
</feature>
<dbReference type="OMA" id="PIYITPQ"/>
<dbReference type="SMART" id="SM01408">
    <property type="entry name" value="ING"/>
    <property type="match status" value="1"/>
</dbReference>
<dbReference type="InterPro" id="IPR019787">
    <property type="entry name" value="Znf_PHD-finger"/>
</dbReference>
<comment type="subunit">
    <text evidence="14">Component of an histone acetyltransferase complex. Interacts with H3K4me3 and to a lesser extent with H3K4me2.</text>
</comment>
<evidence type="ECO:0000256" key="10">
    <source>
        <dbReference type="ARBA" id="ARBA00023242"/>
    </source>
</evidence>
<dbReference type="GO" id="GO:0000785">
    <property type="term" value="C:chromatin"/>
    <property type="evidence" value="ECO:0007669"/>
    <property type="project" value="UniProtKB-ARBA"/>
</dbReference>
<dbReference type="GO" id="GO:0005634">
    <property type="term" value="C:nucleus"/>
    <property type="evidence" value="ECO:0007669"/>
    <property type="project" value="UniProtKB-SubCell"/>
</dbReference>
<feature type="site" description="Histone H3K4me3 binding" evidence="11">
    <location>
        <position position="273"/>
    </location>
</feature>
<evidence type="ECO:0000256" key="15">
    <source>
        <dbReference type="SAM" id="MobiDB-lite"/>
    </source>
</evidence>
<feature type="compositionally biased region" description="Pro residues" evidence="15">
    <location>
        <begin position="162"/>
        <end position="173"/>
    </location>
</feature>
<evidence type="ECO:0000256" key="5">
    <source>
        <dbReference type="ARBA" id="ARBA00022771"/>
    </source>
</evidence>
<protein>
    <recommendedName>
        <fullName evidence="14">Chromatin modification-related protein</fullName>
    </recommendedName>
</protein>
<evidence type="ECO:0000256" key="6">
    <source>
        <dbReference type="ARBA" id="ARBA00022833"/>
    </source>
</evidence>
<evidence type="ECO:0000259" key="16">
    <source>
        <dbReference type="PROSITE" id="PS50016"/>
    </source>
</evidence>
<accession>A0A2H3JW48</accession>
<dbReference type="AlphaFoldDB" id="A0A2H3JW48"/>
<evidence type="ECO:0000256" key="7">
    <source>
        <dbReference type="ARBA" id="ARBA00022853"/>
    </source>
</evidence>
<dbReference type="InterPro" id="IPR028651">
    <property type="entry name" value="ING_fam"/>
</dbReference>
<keyword evidence="9" id="KW-0804">Transcription</keyword>
<feature type="region of interest" description="Disordered" evidence="15">
    <location>
        <begin position="162"/>
        <end position="248"/>
    </location>
</feature>
<evidence type="ECO:0000256" key="2">
    <source>
        <dbReference type="ARBA" id="ARBA00010210"/>
    </source>
</evidence>
<feature type="site" description="Histone H3K4me3 binding" evidence="11">
    <location>
        <position position="269"/>
    </location>
</feature>
<feature type="site" description="Histone H3K4me3 binding" evidence="11">
    <location>
        <position position="281"/>
    </location>
</feature>
<evidence type="ECO:0000256" key="8">
    <source>
        <dbReference type="ARBA" id="ARBA00023015"/>
    </source>
</evidence>
<dbReference type="Pfam" id="PF12998">
    <property type="entry name" value="ING"/>
    <property type="match status" value="1"/>
</dbReference>
<proteinExistence type="inferred from homology"/>
<feature type="binding site" evidence="12">
    <location>
        <position position="272"/>
    </location>
    <ligand>
        <name>Zn(2+)</name>
        <dbReference type="ChEBI" id="CHEBI:29105"/>
        <label>2</label>
    </ligand>
</feature>
<evidence type="ECO:0000256" key="13">
    <source>
        <dbReference type="PROSITE-ProRule" id="PRU00146"/>
    </source>
</evidence>
<feature type="binding site" evidence="12">
    <location>
        <position position="299"/>
    </location>
    <ligand>
        <name>Zn(2+)</name>
        <dbReference type="ChEBI" id="CHEBI:29105"/>
        <label>2</label>
    </ligand>
</feature>
<evidence type="ECO:0000313" key="17">
    <source>
        <dbReference type="EMBL" id="PCH40944.1"/>
    </source>
</evidence>
<feature type="binding site" evidence="12">
    <location>
        <position position="261"/>
    </location>
    <ligand>
        <name>Zn(2+)</name>
        <dbReference type="ChEBI" id="CHEBI:29105"/>
        <label>1</label>
    </ligand>
</feature>
<feature type="binding site" evidence="12">
    <location>
        <position position="259"/>
    </location>
    <ligand>
        <name>Zn(2+)</name>
        <dbReference type="ChEBI" id="CHEBI:29105"/>
        <label>1</label>
    </ligand>
</feature>
<dbReference type="InterPro" id="IPR001965">
    <property type="entry name" value="Znf_PHD"/>
</dbReference>
<sequence>MSQANLEEAATIAAEYVSSLDNLPGETQFLLDEIRHREQRAHELQQEIQRESSKYIRHSLKSAPGQALSARDAAIPDSVAGYYTEMDQLAAEKVALAERMVQLVARARARLNHDLDRVLALQGEADPALQGGLFAPSARAAASVVDRVNESLRSAIAIPEAVPAPPAAPPQPPTKKRRTMGAASAGSIKLPSPAPMTAGAYGAQRSRLGQQVSVRPSPLRSRRATASSGADPDEDAEGEDDVDDALEEGGDAEDKELYCFCQKLSYGEMIACDNPNCRYQWFHLPCVNLKPPLPENWFCEDCVANMKKGVAGGVGAGRKGRKK</sequence>
<comment type="domain">
    <text evidence="14">The PHD-type zinc finger mediates the binding to H3K4me3.</text>
</comment>
<dbReference type="OrthoDB" id="5411773at2759"/>
<dbReference type="CDD" id="cd15505">
    <property type="entry name" value="PHD_ING"/>
    <property type="match status" value="1"/>
</dbReference>
<dbReference type="GO" id="GO:0008270">
    <property type="term" value="F:zinc ion binding"/>
    <property type="evidence" value="ECO:0007669"/>
    <property type="project" value="UniProtKB-KW"/>
</dbReference>
<gene>
    <name evidence="17" type="ORF">WOLCODRAFT_24379</name>
</gene>
<evidence type="ECO:0000256" key="4">
    <source>
        <dbReference type="ARBA" id="ARBA00022723"/>
    </source>
</evidence>